<dbReference type="AlphaFoldDB" id="A0A918HU57"/>
<accession>A0A918HU57</accession>
<keyword evidence="3" id="KW-1185">Reference proteome</keyword>
<sequence>MALMEGIGVAAAAGAASGEAVSSRPPARATVVARRTAVFIDIKGKRSEFESRVRRKRLNLTGRKTGARKETRERARRMHGNPSSVGKTARVVRVV</sequence>
<feature type="region of interest" description="Disordered" evidence="1">
    <location>
        <begin position="59"/>
        <end position="88"/>
    </location>
</feature>
<proteinExistence type="predicted"/>
<gene>
    <name evidence="2" type="ORF">GCM10010274_13660</name>
</gene>
<evidence type="ECO:0000313" key="3">
    <source>
        <dbReference type="Proteomes" id="UP000636661"/>
    </source>
</evidence>
<reference evidence="2" key="2">
    <citation type="submission" date="2020-09" db="EMBL/GenBank/DDBJ databases">
        <authorList>
            <person name="Sun Q."/>
            <person name="Ohkuma M."/>
        </authorList>
    </citation>
    <scope>NUCLEOTIDE SEQUENCE</scope>
    <source>
        <strain evidence="2">JCM 4391</strain>
    </source>
</reference>
<protein>
    <submittedName>
        <fullName evidence="2">Uncharacterized protein</fullName>
    </submittedName>
</protein>
<evidence type="ECO:0000313" key="2">
    <source>
        <dbReference type="EMBL" id="GGU28190.1"/>
    </source>
</evidence>
<comment type="caution">
    <text evidence="2">The sequence shown here is derived from an EMBL/GenBank/DDBJ whole genome shotgun (WGS) entry which is preliminary data.</text>
</comment>
<name>A0A918HU57_9ACTN</name>
<dbReference type="Proteomes" id="UP000636661">
    <property type="component" value="Unassembled WGS sequence"/>
</dbReference>
<organism evidence="2 3">
    <name type="scientific">Streptomyces lavendofoliae</name>
    <dbReference type="NCBI Taxonomy" id="67314"/>
    <lineage>
        <taxon>Bacteria</taxon>
        <taxon>Bacillati</taxon>
        <taxon>Actinomycetota</taxon>
        <taxon>Actinomycetes</taxon>
        <taxon>Kitasatosporales</taxon>
        <taxon>Streptomycetaceae</taxon>
        <taxon>Streptomyces</taxon>
    </lineage>
</organism>
<evidence type="ECO:0000256" key="1">
    <source>
        <dbReference type="SAM" id="MobiDB-lite"/>
    </source>
</evidence>
<dbReference type="EMBL" id="BMTP01000003">
    <property type="protein sequence ID" value="GGU28190.1"/>
    <property type="molecule type" value="Genomic_DNA"/>
</dbReference>
<reference evidence="2" key="1">
    <citation type="journal article" date="2014" name="Int. J. Syst. Evol. Microbiol.">
        <title>Complete genome sequence of Corynebacterium casei LMG S-19264T (=DSM 44701T), isolated from a smear-ripened cheese.</title>
        <authorList>
            <consortium name="US DOE Joint Genome Institute (JGI-PGF)"/>
            <person name="Walter F."/>
            <person name="Albersmeier A."/>
            <person name="Kalinowski J."/>
            <person name="Ruckert C."/>
        </authorList>
    </citation>
    <scope>NUCLEOTIDE SEQUENCE</scope>
    <source>
        <strain evidence="2">JCM 4391</strain>
    </source>
</reference>